<dbReference type="InterPro" id="IPR021266">
    <property type="entry name" value="Kdo_hydroxlase"/>
</dbReference>
<evidence type="ECO:0000313" key="2">
    <source>
        <dbReference type="Proteomes" id="UP000054877"/>
    </source>
</evidence>
<comment type="caution">
    <text evidence="1">The sequence shown here is derived from an EMBL/GenBank/DDBJ whole genome shotgun (WGS) entry which is preliminary data.</text>
</comment>
<accession>A0A0W0YWV4</accession>
<dbReference type="PATRIC" id="fig|452.5.peg.2868"/>
<dbReference type="Proteomes" id="UP000054877">
    <property type="component" value="Unassembled WGS sequence"/>
</dbReference>
<dbReference type="AlphaFoldDB" id="A0A0W0YWV4"/>
<proteinExistence type="predicted"/>
<reference evidence="1 2" key="1">
    <citation type="submission" date="2015-11" db="EMBL/GenBank/DDBJ databases">
        <title>Genomic analysis of 38 Legionella species identifies large and diverse effector repertoires.</title>
        <authorList>
            <person name="Burstein D."/>
            <person name="Amaro F."/>
            <person name="Zusman T."/>
            <person name="Lifshitz Z."/>
            <person name="Cohen O."/>
            <person name="Gilbert J.A."/>
            <person name="Pupko T."/>
            <person name="Shuman H.A."/>
            <person name="Segal G."/>
        </authorList>
    </citation>
    <scope>NUCLEOTIDE SEQUENCE [LARGE SCALE GENOMIC DNA]</scope>
    <source>
        <strain evidence="1 2">Mt.St.Helens-9</strain>
    </source>
</reference>
<evidence type="ECO:0008006" key="3">
    <source>
        <dbReference type="Google" id="ProtNLM"/>
    </source>
</evidence>
<dbReference type="STRING" id="452.Lspi_2595"/>
<dbReference type="RefSeq" id="WP_058484510.1">
    <property type="nucleotide sequence ID" value="NZ_CAAAII010000007.1"/>
</dbReference>
<organism evidence="1 2">
    <name type="scientific">Legionella spiritensis</name>
    <dbReference type="NCBI Taxonomy" id="452"/>
    <lineage>
        <taxon>Bacteria</taxon>
        <taxon>Pseudomonadati</taxon>
        <taxon>Pseudomonadota</taxon>
        <taxon>Gammaproteobacteria</taxon>
        <taxon>Legionellales</taxon>
        <taxon>Legionellaceae</taxon>
        <taxon>Legionella</taxon>
    </lineage>
</organism>
<evidence type="ECO:0000313" key="1">
    <source>
        <dbReference type="EMBL" id="KTD61353.1"/>
    </source>
</evidence>
<protein>
    <recommendedName>
        <fullName evidence="3">3-deoxy-D-manno-oct-2-ulosonic acid (Kdo) hydroxylase</fullName>
    </recommendedName>
</protein>
<keyword evidence="2" id="KW-1185">Reference proteome</keyword>
<name>A0A0W0YWV4_LEGSP</name>
<dbReference type="Pfam" id="PF11004">
    <property type="entry name" value="Kdo_hydroxy"/>
    <property type="match status" value="1"/>
</dbReference>
<sequence length="296" mass="34135">MTEYLFTLDTPDIRALAETQKQQAQIALESGQVIFFPSYSFSSEHRLEQNLLSDTILDGKHKNISFDIRTKKTGGFNKRHNDPSLASSLHTFLSGYAQFAKNLIDTVLPGYSDSLRWGRTSYRPAEVEGRNRSKRQDDTRLHVDAFSSTPVYGRRILRVFCNINPDGKPRVWHLGEPFNDILARFAKTIPDYSRTKARLLQWIKATKTLRSAYDHYQLHLHDNMKLDDNYQQTVTKHRVEFPALSTWIVFTDQTSHAALSGQYLLEQTFYLPVSAMDNVETSPLKCWEKERASIIV</sequence>
<dbReference type="OrthoDB" id="21302at2"/>
<dbReference type="EMBL" id="LNYX01000032">
    <property type="protein sequence ID" value="KTD61353.1"/>
    <property type="molecule type" value="Genomic_DNA"/>
</dbReference>
<gene>
    <name evidence="1" type="ORF">Lspi_2595</name>
</gene>